<dbReference type="Proteomes" id="UP000228613">
    <property type="component" value="Unassembled WGS sequence"/>
</dbReference>
<dbReference type="AlphaFoldDB" id="A0A2J0JJ92"/>
<keyword evidence="1" id="KW-0812">Transmembrane</keyword>
<organism evidence="2 3">
    <name type="scientific">Candidatus Nomurabacteria bacterium CG10_big_fil_rev_8_21_14_0_10_03_31_7</name>
    <dbReference type="NCBI Taxonomy" id="1974730"/>
    <lineage>
        <taxon>Bacteria</taxon>
        <taxon>Candidatus Nomuraibacteriota</taxon>
    </lineage>
</organism>
<accession>A0A2J0JJ92</accession>
<dbReference type="EMBL" id="PFCP01000007">
    <property type="protein sequence ID" value="PIR69132.1"/>
    <property type="molecule type" value="Genomic_DNA"/>
</dbReference>
<reference evidence="3" key="1">
    <citation type="submission" date="2017-09" db="EMBL/GenBank/DDBJ databases">
        <title>Depth-based differentiation of microbial function through sediment-hosted aquifers and enrichment of novel symbionts in the deep terrestrial subsurface.</title>
        <authorList>
            <person name="Probst A.J."/>
            <person name="Ladd B."/>
            <person name="Jarett J.K."/>
            <person name="Geller-Mcgrath D.E."/>
            <person name="Sieber C.M.K."/>
            <person name="Emerson J.B."/>
            <person name="Anantharaman K."/>
            <person name="Thomas B.C."/>
            <person name="Malmstrom R."/>
            <person name="Stieglmeier M."/>
            <person name="Klingl A."/>
            <person name="Woyke T."/>
            <person name="Ryan C.M."/>
            <person name="Banfield J.F."/>
        </authorList>
    </citation>
    <scope>NUCLEOTIDE SEQUENCE [LARGE SCALE GENOMIC DNA]</scope>
</reference>
<keyword evidence="1" id="KW-1133">Transmembrane helix</keyword>
<name>A0A2J0JJ92_9BACT</name>
<evidence type="ECO:0000313" key="2">
    <source>
        <dbReference type="EMBL" id="PIR69132.1"/>
    </source>
</evidence>
<evidence type="ECO:0000256" key="1">
    <source>
        <dbReference type="SAM" id="Phobius"/>
    </source>
</evidence>
<feature type="transmembrane region" description="Helical" evidence="1">
    <location>
        <begin position="21"/>
        <end position="44"/>
    </location>
</feature>
<proteinExistence type="predicted"/>
<evidence type="ECO:0000313" key="3">
    <source>
        <dbReference type="Proteomes" id="UP000228613"/>
    </source>
</evidence>
<gene>
    <name evidence="2" type="ORF">COU48_00220</name>
</gene>
<protein>
    <submittedName>
        <fullName evidence="2">Uncharacterized protein</fullName>
    </submittedName>
</protein>
<keyword evidence="1" id="KW-0472">Membrane</keyword>
<comment type="caution">
    <text evidence="2">The sequence shown here is derived from an EMBL/GenBank/DDBJ whole genome shotgun (WGS) entry which is preliminary data.</text>
</comment>
<sequence>MQKSVLNSPRLLRFKKKRRTILMRKIFFLFFILVLVGLSFLFRWKNLNISNIKITGNKVIETKAIEDIVKENITGYYFYFFPKTNFIIYPQSKINAELMSKFKRIKDISINNKNIKTLDISLTERTALYTYCGSSIDLIPESQNQKCYFIDEDGYIFDEAPYFSEGIYLKFYGIIDNNEENPSGSYFFPSYFKKLITLKETLNKIGIKPVAFFIEDNKDVNVFLSSSSTQIGPKIIFKLDSDFEKIIENLQSVLTTEPFQTDFKNKYSSLLYIDLRFGNKVYYKFK</sequence>